<organism evidence="2 3">
    <name type="scientific">Comamonas testosteroni TK102</name>
    <dbReference type="NCBI Taxonomy" id="1392005"/>
    <lineage>
        <taxon>Bacteria</taxon>
        <taxon>Pseudomonadati</taxon>
        <taxon>Pseudomonadota</taxon>
        <taxon>Betaproteobacteria</taxon>
        <taxon>Burkholderiales</taxon>
        <taxon>Comamonadaceae</taxon>
        <taxon>Comamonas</taxon>
    </lineage>
</organism>
<reference evidence="2 3" key="1">
    <citation type="journal article" date="2014" name="Genome Announc.">
        <title>Complete Genome Sequence of Polychlorinated Biphenyl Degrader Comamonas testosteroni TK102 (NBRC 109938).</title>
        <authorList>
            <person name="Fukuda K."/>
            <person name="Hosoyama A."/>
            <person name="Tsuchikane K."/>
            <person name="Ohji S."/>
            <person name="Yamazoe A."/>
            <person name="Fujita N."/>
            <person name="Shintani M."/>
            <person name="Kimbara K."/>
        </authorList>
    </citation>
    <scope>NUCLEOTIDE SEQUENCE [LARGE SCALE GENOMIC DNA]</scope>
    <source>
        <strain evidence="2">TK102</strain>
    </source>
</reference>
<evidence type="ECO:0000313" key="2">
    <source>
        <dbReference type="EMBL" id="AIJ47465.1"/>
    </source>
</evidence>
<dbReference type="Proteomes" id="UP000028782">
    <property type="component" value="Chromosome"/>
</dbReference>
<dbReference type="HOGENOM" id="CLU_128596_2_0_4"/>
<proteinExistence type="predicted"/>
<feature type="domain" description="Lysozyme inhibitor LprI-like N-terminal" evidence="1">
    <location>
        <begin position="67"/>
        <end position="149"/>
    </location>
</feature>
<name>A0A076PUL8_COMTE</name>
<protein>
    <recommendedName>
        <fullName evidence="1">Lysozyme inhibitor LprI-like N-terminal domain-containing protein</fullName>
    </recommendedName>
</protein>
<dbReference type="Gene3D" id="1.20.1270.180">
    <property type="match status" value="1"/>
</dbReference>
<gene>
    <name evidence="2" type="ORF">O987_16760</name>
</gene>
<accession>A0A076PUL8</accession>
<evidence type="ECO:0000259" key="1">
    <source>
        <dbReference type="Pfam" id="PF07007"/>
    </source>
</evidence>
<dbReference type="Pfam" id="PF07007">
    <property type="entry name" value="LprI"/>
    <property type="match status" value="1"/>
</dbReference>
<dbReference type="KEGG" id="ctes:O987_16760"/>
<sequence length="163" mass="18031">MNRAIAHRQRLQPTMGCDDAGMTIRNPQSRRTWPAAVASQSLAALLMTASLSQHALAQAGADCVPGGTTAQTNACAIKDFQQADTDHQILYGDVMRALSAHERPALRKEQGEWSRHRVTHCKQATKAFEAQPDWPSRYHGCLVQQITARDAVLKRWLHQGPPD</sequence>
<dbReference type="EMBL" id="CP006704">
    <property type="protein sequence ID" value="AIJ47465.1"/>
    <property type="molecule type" value="Genomic_DNA"/>
</dbReference>
<dbReference type="InterPro" id="IPR009739">
    <property type="entry name" value="LprI-like_N"/>
</dbReference>
<evidence type="ECO:0000313" key="3">
    <source>
        <dbReference type="Proteomes" id="UP000028782"/>
    </source>
</evidence>
<dbReference type="AlphaFoldDB" id="A0A076PUL8"/>